<evidence type="ECO:0000313" key="4">
    <source>
        <dbReference type="Proteomes" id="UP000324298"/>
    </source>
</evidence>
<dbReference type="InterPro" id="IPR056958">
    <property type="entry name" value="Phage_tail_tube_init_put"/>
</dbReference>
<dbReference type="Proteomes" id="UP000324298">
    <property type="component" value="Unassembled WGS sequence"/>
</dbReference>
<dbReference type="OrthoDB" id="4829041at2"/>
<name>A0A5A9X8G9_9BACT</name>
<organism evidence="3 4">
    <name type="scientific">Oryzomonas rubra</name>
    <dbReference type="NCBI Taxonomy" id="2509454"/>
    <lineage>
        <taxon>Bacteria</taxon>
        <taxon>Pseudomonadati</taxon>
        <taxon>Thermodesulfobacteriota</taxon>
        <taxon>Desulfuromonadia</taxon>
        <taxon>Geobacterales</taxon>
        <taxon>Geobacteraceae</taxon>
        <taxon>Oryzomonas</taxon>
    </lineage>
</organism>
<dbReference type="SUPFAM" id="SSF160719">
    <property type="entry name" value="gpW/gp25-like"/>
    <property type="match status" value="1"/>
</dbReference>
<dbReference type="InterPro" id="IPR018392">
    <property type="entry name" value="LysM"/>
</dbReference>
<evidence type="ECO:0000259" key="2">
    <source>
        <dbReference type="Pfam" id="PF01476"/>
    </source>
</evidence>
<dbReference type="Pfam" id="PF01476">
    <property type="entry name" value="LysM"/>
    <property type="match status" value="1"/>
</dbReference>
<feature type="compositionally biased region" description="Low complexity" evidence="1">
    <location>
        <begin position="317"/>
        <end position="332"/>
    </location>
</feature>
<comment type="caution">
    <text evidence="3">The sequence shown here is derived from an EMBL/GenBank/DDBJ whole genome shotgun (WGS) entry which is preliminary data.</text>
</comment>
<proteinExistence type="predicted"/>
<feature type="domain" description="LysM" evidence="2">
    <location>
        <begin position="381"/>
        <end position="408"/>
    </location>
</feature>
<protein>
    <recommendedName>
        <fullName evidence="2">LysM domain-containing protein</fullName>
    </recommendedName>
</protein>
<sequence>MAKTVGNGAGSWLGPWSPTVIDAGTQQLPFLFECYNNKTQKLEWKLPLYISPENYSAIWTPRATLTLTQAGSHEDKIGIAPPKFRVSGVFGLQRGDKVKSDAWTTGPARYRTMEQSLLSFYERYGTYQLNSDLAKTPQVGELELRFLNFSDREYWIIQVNVFTLTRNIQRPLLYQYDIQMTGMRRYDGQDGGRVKSPYQSTDVISTSDFSDCAATLNTWGSIITTIANGYEAVTSTMTSLITTMNTIATAVSNFANGITSLVNLAASVITTAISLAKTVLAAVIQIANAPSELVNAIRNSLRSLFSLQNNSGLFQQSTSSTSTSTSSSSTSSATEIMTVDLPSTVYADGTVVKMGIPEDTIFSSTIETTAPKASSYRSITNSDTIYSIAQATGATWKSIATLNNIEYPYISESTVSEELAATLTAYAIPAGTTVLPIALSPTPVPGSILLFPDGSTSTVNSATSSSITLDDPLESPLEANARVSNHAKELAVLKPGDKILIPGDSSTTSGVSTTSKTDLESKLFGIDEYLDDDGNIIASQGSDITVAAGMTNLEMQLQHRIMTMKGELTELGHPGYGSLVPAYIGEVNTEIEQERILLECINTIKSDPRVQDVTNAVLKENEDAFYFEGTVQPINNLPSTLVSIPLS</sequence>
<evidence type="ECO:0000313" key="3">
    <source>
        <dbReference type="EMBL" id="KAA0888778.1"/>
    </source>
</evidence>
<gene>
    <name evidence="3" type="ORF">ET418_15470</name>
</gene>
<dbReference type="AlphaFoldDB" id="A0A5A9X8G9"/>
<dbReference type="Pfam" id="PF23980">
    <property type="entry name" value="Phage_tail_tube_init"/>
    <property type="match status" value="1"/>
</dbReference>
<evidence type="ECO:0000256" key="1">
    <source>
        <dbReference type="SAM" id="MobiDB-lite"/>
    </source>
</evidence>
<feature type="region of interest" description="Disordered" evidence="1">
    <location>
        <begin position="314"/>
        <end position="333"/>
    </location>
</feature>
<reference evidence="3 4" key="1">
    <citation type="submission" date="2019-04" db="EMBL/GenBank/DDBJ databases">
        <title>Geobacter ruber sp. nov., ferric-reducing bacteria isolated from paddy soil.</title>
        <authorList>
            <person name="Xu Z."/>
            <person name="Masuda Y."/>
            <person name="Itoh H."/>
            <person name="Senoo K."/>
        </authorList>
    </citation>
    <scope>NUCLEOTIDE SEQUENCE [LARGE SCALE GENOMIC DNA]</scope>
    <source>
        <strain evidence="3 4">Red88</strain>
    </source>
</reference>
<accession>A0A5A9X8G9</accession>
<dbReference type="EMBL" id="SRSD01000010">
    <property type="protein sequence ID" value="KAA0888778.1"/>
    <property type="molecule type" value="Genomic_DNA"/>
</dbReference>
<dbReference type="RefSeq" id="WP_149309115.1">
    <property type="nucleotide sequence ID" value="NZ_SRSD01000010.1"/>
</dbReference>
<keyword evidence="4" id="KW-1185">Reference proteome</keyword>